<organism evidence="2 3">
    <name type="scientific">Nocardioides scoriae</name>
    <dbReference type="NCBI Taxonomy" id="642780"/>
    <lineage>
        <taxon>Bacteria</taxon>
        <taxon>Bacillati</taxon>
        <taxon>Actinomycetota</taxon>
        <taxon>Actinomycetes</taxon>
        <taxon>Propionibacteriales</taxon>
        <taxon>Nocardioidaceae</taxon>
        <taxon>Nocardioides</taxon>
    </lineage>
</organism>
<evidence type="ECO:0008006" key="4">
    <source>
        <dbReference type="Google" id="ProtNLM"/>
    </source>
</evidence>
<dbReference type="SUPFAM" id="SSF52172">
    <property type="entry name" value="CheY-like"/>
    <property type="match status" value="1"/>
</dbReference>
<feature type="region of interest" description="Disordered" evidence="1">
    <location>
        <begin position="127"/>
        <end position="160"/>
    </location>
</feature>
<reference evidence="3" key="1">
    <citation type="submission" date="2016-10" db="EMBL/GenBank/DDBJ databases">
        <authorList>
            <person name="Varghese N."/>
            <person name="Submissions S."/>
        </authorList>
    </citation>
    <scope>NUCLEOTIDE SEQUENCE [LARGE SCALE GENOMIC DNA]</scope>
    <source>
        <strain evidence="3">DSM 22127</strain>
    </source>
</reference>
<gene>
    <name evidence="2" type="ORF">SAMN04488570_0451</name>
</gene>
<dbReference type="Proteomes" id="UP000198859">
    <property type="component" value="Chromosome I"/>
</dbReference>
<proteinExistence type="predicted"/>
<evidence type="ECO:0000313" key="2">
    <source>
        <dbReference type="EMBL" id="SDR81143.1"/>
    </source>
</evidence>
<dbReference type="STRING" id="642780.SAMN04488570_0451"/>
<accession>A0A1H1M2X2</accession>
<feature type="compositionally biased region" description="Acidic residues" evidence="1">
    <location>
        <begin position="137"/>
        <end position="149"/>
    </location>
</feature>
<evidence type="ECO:0000313" key="3">
    <source>
        <dbReference type="Proteomes" id="UP000198859"/>
    </source>
</evidence>
<sequence length="160" mass="17328">MDRSPPDTPRGPGGSGGAARTAVLVVDDDSGFADLLRRQVLAMSGGHRWFDPVDVAVTATMARVALHRRTPALVLLAEHLQGPHGFGLEAVAGGLRRPPVVVLVPETSPFERLLERIDEALQDRPAPRLRLVAYDGPQDEDPDDQDDPAQDPGPDRHERD</sequence>
<feature type="region of interest" description="Disordered" evidence="1">
    <location>
        <begin position="1"/>
        <end position="20"/>
    </location>
</feature>
<evidence type="ECO:0000256" key="1">
    <source>
        <dbReference type="SAM" id="MobiDB-lite"/>
    </source>
</evidence>
<dbReference type="RefSeq" id="WP_157682686.1">
    <property type="nucleotide sequence ID" value="NZ_LT629757.1"/>
</dbReference>
<name>A0A1H1M2X2_9ACTN</name>
<keyword evidence="3" id="KW-1185">Reference proteome</keyword>
<dbReference type="InterPro" id="IPR011006">
    <property type="entry name" value="CheY-like_superfamily"/>
</dbReference>
<dbReference type="EMBL" id="LT629757">
    <property type="protein sequence ID" value="SDR81143.1"/>
    <property type="molecule type" value="Genomic_DNA"/>
</dbReference>
<protein>
    <recommendedName>
        <fullName evidence="4">Response regulatory domain-containing protein</fullName>
    </recommendedName>
</protein>
<dbReference type="AlphaFoldDB" id="A0A1H1M2X2"/>